<dbReference type="GO" id="GO:0071818">
    <property type="term" value="C:BAT3 complex"/>
    <property type="evidence" value="ECO:0007669"/>
    <property type="project" value="TreeGrafter"/>
</dbReference>
<proteinExistence type="inferred from homology"/>
<dbReference type="InterPro" id="IPR007317">
    <property type="entry name" value="GET4"/>
</dbReference>
<feature type="non-terminal residue" evidence="3">
    <location>
        <position position="1"/>
    </location>
</feature>
<protein>
    <submittedName>
        <fullName evidence="3">Chromosome undetermined SCAF18512, whole genome shotgun sequence</fullName>
    </submittedName>
</protein>
<name>Q4RCM8_TETNG</name>
<evidence type="ECO:0000313" key="3">
    <source>
        <dbReference type="EMBL" id="CAG13855.1"/>
    </source>
</evidence>
<reference evidence="3" key="2">
    <citation type="submission" date="2004-02" db="EMBL/GenBank/DDBJ databases">
        <authorList>
            <consortium name="Genoscope"/>
            <consortium name="Whitehead Institute Centre for Genome Research"/>
        </authorList>
    </citation>
    <scope>NUCLEOTIDE SEQUENCE</scope>
</reference>
<dbReference type="InterPro" id="IPR011990">
    <property type="entry name" value="TPR-like_helical_dom_sf"/>
</dbReference>
<organism evidence="3">
    <name type="scientific">Tetraodon nigroviridis</name>
    <name type="common">Spotted green pufferfish</name>
    <name type="synonym">Chelonodon nigroviridis</name>
    <dbReference type="NCBI Taxonomy" id="99883"/>
    <lineage>
        <taxon>Eukaryota</taxon>
        <taxon>Metazoa</taxon>
        <taxon>Chordata</taxon>
        <taxon>Craniata</taxon>
        <taxon>Vertebrata</taxon>
        <taxon>Euteleostomi</taxon>
        <taxon>Actinopterygii</taxon>
        <taxon>Neopterygii</taxon>
        <taxon>Teleostei</taxon>
        <taxon>Neoteleostei</taxon>
        <taxon>Acanthomorphata</taxon>
        <taxon>Eupercaria</taxon>
        <taxon>Tetraodontiformes</taxon>
        <taxon>Tetradontoidea</taxon>
        <taxon>Tetraodontidae</taxon>
        <taxon>Tetraodon</taxon>
    </lineage>
</organism>
<dbReference type="EMBL" id="CAAE01018512">
    <property type="protein sequence ID" value="CAG13855.1"/>
    <property type="molecule type" value="Genomic_DNA"/>
</dbReference>
<reference evidence="3" key="1">
    <citation type="journal article" date="2004" name="Nature">
        <title>Genome duplication in the teleost fish Tetraodon nigroviridis reveals the early vertebrate proto-karyotype.</title>
        <authorList>
            <person name="Jaillon O."/>
            <person name="Aury J.-M."/>
            <person name="Brunet F."/>
            <person name="Petit J.-L."/>
            <person name="Stange-Thomann N."/>
            <person name="Mauceli E."/>
            <person name="Bouneau L."/>
            <person name="Fischer C."/>
            <person name="Ozouf-Costaz C."/>
            <person name="Bernot A."/>
            <person name="Nicaud S."/>
            <person name="Jaffe D."/>
            <person name="Fisher S."/>
            <person name="Lutfalla G."/>
            <person name="Dossat C."/>
            <person name="Segurens B."/>
            <person name="Dasilva C."/>
            <person name="Salanoubat M."/>
            <person name="Levy M."/>
            <person name="Boudet N."/>
            <person name="Castellano S."/>
            <person name="Anthouard V."/>
            <person name="Jubin C."/>
            <person name="Castelli V."/>
            <person name="Katinka M."/>
            <person name="Vacherie B."/>
            <person name="Biemont C."/>
            <person name="Skalli Z."/>
            <person name="Cattolico L."/>
            <person name="Poulain J."/>
            <person name="De Berardinis V."/>
            <person name="Cruaud C."/>
            <person name="Duprat S."/>
            <person name="Brottier P."/>
            <person name="Coutanceau J.-P."/>
            <person name="Gouzy J."/>
            <person name="Parra G."/>
            <person name="Lardier G."/>
            <person name="Chapple C."/>
            <person name="McKernan K.J."/>
            <person name="McEwan P."/>
            <person name="Bosak S."/>
            <person name="Kellis M."/>
            <person name="Volff J.-N."/>
            <person name="Guigo R."/>
            <person name="Zody M.C."/>
            <person name="Mesirov J."/>
            <person name="Lindblad-Toh K."/>
            <person name="Birren B."/>
            <person name="Nusbaum C."/>
            <person name="Kahn D."/>
            <person name="Robinson-Rechavi M."/>
            <person name="Laudet V."/>
            <person name="Schachter V."/>
            <person name="Quetier F."/>
            <person name="Saurin W."/>
            <person name="Scarpelli C."/>
            <person name="Wincker P."/>
            <person name="Lander E.S."/>
            <person name="Weissenbach J."/>
            <person name="Roest Crollius H."/>
        </authorList>
    </citation>
    <scope>NUCLEOTIDE SEQUENCE [LARGE SCALE GENOMIC DNA]</scope>
</reference>
<dbReference type="PANTHER" id="PTHR12875">
    <property type="entry name" value="GOLGI TO ER TRAFFIC PROTEIN 4 HOMOLOG"/>
    <property type="match status" value="1"/>
</dbReference>
<sequence length="61" mass="6799">GKLTVFTVLCEQYKPSLKRDPMYNEYLDRIGQLFFGVPPKQSPSYGGLLGKPAKQPDGAPR</sequence>
<evidence type="ECO:0000256" key="1">
    <source>
        <dbReference type="ARBA" id="ARBA00005351"/>
    </source>
</evidence>
<gene>
    <name evidence="3" type="ORF">GSTENG00038496001</name>
</gene>
<dbReference type="OrthoDB" id="10252405at2759"/>
<dbReference type="KEGG" id="tng:GSTEN00038496G001"/>
<dbReference type="PANTHER" id="PTHR12875:SF0">
    <property type="entry name" value="GOLGI TO ER TRAFFIC PROTEIN 4 HOMOLOG"/>
    <property type="match status" value="1"/>
</dbReference>
<evidence type="ECO:0000256" key="2">
    <source>
        <dbReference type="SAM" id="MobiDB-lite"/>
    </source>
</evidence>
<dbReference type="Pfam" id="PF04190">
    <property type="entry name" value="GET4"/>
    <property type="match status" value="1"/>
</dbReference>
<dbReference type="AlphaFoldDB" id="Q4RCM8"/>
<dbReference type="Gene3D" id="1.25.40.10">
    <property type="entry name" value="Tetratricopeptide repeat domain"/>
    <property type="match status" value="1"/>
</dbReference>
<feature type="region of interest" description="Disordered" evidence="2">
    <location>
        <begin position="42"/>
        <end position="61"/>
    </location>
</feature>
<accession>Q4RCM8</accession>
<dbReference type="GO" id="GO:0045048">
    <property type="term" value="P:protein insertion into ER membrane"/>
    <property type="evidence" value="ECO:0007669"/>
    <property type="project" value="InterPro"/>
</dbReference>
<comment type="similarity">
    <text evidence="1">Belongs to the GET4 family.</text>
</comment>